<sequence length="95" mass="9749">MDQWLIGVAVVFVVLAATLAVLTRDPARQAVVLSALGLGLAVLFAVLQAPDVALSQLAVGTALTPLLILLSVRKVTRRASGATSGRDEGSDRGEA</sequence>
<evidence type="ECO:0000313" key="10">
    <source>
        <dbReference type="Proteomes" id="UP000183015"/>
    </source>
</evidence>
<keyword evidence="3 7" id="KW-0812">Transmembrane</keyword>
<evidence type="ECO:0000256" key="1">
    <source>
        <dbReference type="ARBA" id="ARBA00004651"/>
    </source>
</evidence>
<evidence type="ECO:0000256" key="5">
    <source>
        <dbReference type="ARBA" id="ARBA00023136"/>
    </source>
</evidence>
<evidence type="ECO:0000313" key="9">
    <source>
        <dbReference type="EMBL" id="SEL27067.1"/>
    </source>
</evidence>
<dbReference type="eggNOG" id="ENOG5033IQQ">
    <property type="taxonomic scope" value="Bacteria"/>
</dbReference>
<proteinExistence type="predicted"/>
<evidence type="ECO:0000256" key="2">
    <source>
        <dbReference type="ARBA" id="ARBA00022475"/>
    </source>
</evidence>
<dbReference type="RefSeq" id="WP_042444875.1">
    <property type="nucleotide sequence ID" value="NZ_BBPN01000008.1"/>
</dbReference>
<evidence type="ECO:0000256" key="7">
    <source>
        <dbReference type="SAM" id="Phobius"/>
    </source>
</evidence>
<feature type="region of interest" description="Disordered" evidence="6">
    <location>
        <begin position="76"/>
        <end position="95"/>
    </location>
</feature>
<reference evidence="10" key="1">
    <citation type="submission" date="2016-10" db="EMBL/GenBank/DDBJ databases">
        <authorList>
            <person name="Varghese N."/>
        </authorList>
    </citation>
    <scope>NUCLEOTIDE SEQUENCE [LARGE SCALE GENOMIC DNA]</scope>
    <source>
        <strain evidence="10">DSM 45096 / BCRC 16803 / CGMCC 4.1857 / CIP 109030 / JCM 12277 / KCTC 19219 / NBRC 100920 / 33214</strain>
    </source>
</reference>
<dbReference type="InterPro" id="IPR042106">
    <property type="entry name" value="Nuo/plastoQ_OxRdtase_6_NuoJ"/>
</dbReference>
<dbReference type="GO" id="GO:0005886">
    <property type="term" value="C:plasma membrane"/>
    <property type="evidence" value="ECO:0007669"/>
    <property type="project" value="UniProtKB-SubCell"/>
</dbReference>
<feature type="transmembrane region" description="Helical" evidence="7">
    <location>
        <begin position="6"/>
        <end position="23"/>
    </location>
</feature>
<feature type="domain" description="MrpA C-terminal/MbhD" evidence="8">
    <location>
        <begin position="11"/>
        <end position="76"/>
    </location>
</feature>
<dbReference type="EMBL" id="FOAZ01000007">
    <property type="protein sequence ID" value="SEL27067.1"/>
    <property type="molecule type" value="Genomic_DNA"/>
</dbReference>
<feature type="compositionally biased region" description="Basic and acidic residues" evidence="6">
    <location>
        <begin position="85"/>
        <end position="95"/>
    </location>
</feature>
<protein>
    <submittedName>
        <fullName evidence="9">Uncharacterized MnhB-related membrane protein</fullName>
    </submittedName>
</protein>
<name>A0A1H7NW14_STRJI</name>
<evidence type="ECO:0000259" key="8">
    <source>
        <dbReference type="Pfam" id="PF13244"/>
    </source>
</evidence>
<keyword evidence="5 7" id="KW-0472">Membrane</keyword>
<feature type="transmembrane region" description="Helical" evidence="7">
    <location>
        <begin position="53"/>
        <end position="72"/>
    </location>
</feature>
<dbReference type="Gene3D" id="1.20.120.1200">
    <property type="entry name" value="NADH-ubiquinone/plastoquinone oxidoreductase chain 6, subunit NuoJ"/>
    <property type="match status" value="1"/>
</dbReference>
<gene>
    <name evidence="9" type="ORF">SAMN05414137_10778</name>
</gene>
<organism evidence="9 10">
    <name type="scientific">Streptacidiphilus jiangxiensis</name>
    <dbReference type="NCBI Taxonomy" id="235985"/>
    <lineage>
        <taxon>Bacteria</taxon>
        <taxon>Bacillati</taxon>
        <taxon>Actinomycetota</taxon>
        <taxon>Actinomycetes</taxon>
        <taxon>Kitasatosporales</taxon>
        <taxon>Streptomycetaceae</taxon>
        <taxon>Streptacidiphilus</taxon>
    </lineage>
</organism>
<accession>A0A1H7NW14</accession>
<dbReference type="AlphaFoldDB" id="A0A1H7NW14"/>
<keyword evidence="4 7" id="KW-1133">Transmembrane helix</keyword>
<evidence type="ECO:0000256" key="4">
    <source>
        <dbReference type="ARBA" id="ARBA00022989"/>
    </source>
</evidence>
<keyword evidence="2" id="KW-1003">Cell membrane</keyword>
<evidence type="ECO:0000256" key="3">
    <source>
        <dbReference type="ARBA" id="ARBA00022692"/>
    </source>
</evidence>
<keyword evidence="10" id="KW-1185">Reference proteome</keyword>
<dbReference type="OrthoDB" id="4337946at2"/>
<dbReference type="STRING" id="235985.SAMN05414137_10778"/>
<dbReference type="Pfam" id="PF13244">
    <property type="entry name" value="MbhD"/>
    <property type="match status" value="1"/>
</dbReference>
<evidence type="ECO:0000256" key="6">
    <source>
        <dbReference type="SAM" id="MobiDB-lite"/>
    </source>
</evidence>
<dbReference type="InterPro" id="IPR025383">
    <property type="entry name" value="MrpA_C/MbhD"/>
</dbReference>
<feature type="transmembrane region" description="Helical" evidence="7">
    <location>
        <begin position="30"/>
        <end position="47"/>
    </location>
</feature>
<comment type="subcellular location">
    <subcellularLocation>
        <location evidence="1">Cell membrane</location>
        <topology evidence="1">Multi-pass membrane protein</topology>
    </subcellularLocation>
</comment>
<dbReference type="Proteomes" id="UP000183015">
    <property type="component" value="Unassembled WGS sequence"/>
</dbReference>